<evidence type="ECO:0000313" key="2">
    <source>
        <dbReference type="EMBL" id="KXB07122.1"/>
    </source>
</evidence>
<keyword evidence="1" id="KW-1133">Transmembrane helix</keyword>
<feature type="transmembrane region" description="Helical" evidence="1">
    <location>
        <begin position="33"/>
        <end position="54"/>
    </location>
</feature>
<accession>A0A133VKZ9</accession>
<feature type="transmembrane region" description="Helical" evidence="1">
    <location>
        <begin position="75"/>
        <end position="95"/>
    </location>
</feature>
<evidence type="ECO:0000256" key="1">
    <source>
        <dbReference type="SAM" id="Phobius"/>
    </source>
</evidence>
<proteinExistence type="predicted"/>
<protein>
    <submittedName>
        <fullName evidence="2">Uncharacterized protein</fullName>
    </submittedName>
</protein>
<keyword evidence="3" id="KW-1185">Reference proteome</keyword>
<dbReference type="AlphaFoldDB" id="A0A133VKZ9"/>
<dbReference type="Proteomes" id="UP000070404">
    <property type="component" value="Unassembled WGS sequence"/>
</dbReference>
<keyword evidence="1" id="KW-0472">Membrane</keyword>
<evidence type="ECO:0000313" key="3">
    <source>
        <dbReference type="Proteomes" id="UP000070404"/>
    </source>
</evidence>
<reference evidence="2 3" key="1">
    <citation type="journal article" date="2016" name="Sci. Rep.">
        <title>Metabolic traits of an uncultured archaeal lineage -MSBL1- from brine pools of the Red Sea.</title>
        <authorList>
            <person name="Mwirichia R."/>
            <person name="Alam I."/>
            <person name="Rashid M."/>
            <person name="Vinu M."/>
            <person name="Ba-Alawi W."/>
            <person name="Anthony Kamau A."/>
            <person name="Kamanda Ngugi D."/>
            <person name="Goker M."/>
            <person name="Klenk H.P."/>
            <person name="Bajic V."/>
            <person name="Stingl U."/>
        </authorList>
    </citation>
    <scope>NUCLEOTIDE SEQUENCE [LARGE SCALE GENOMIC DNA]</scope>
    <source>
        <strain evidence="2">SCGC-AAA382C18</strain>
    </source>
</reference>
<sequence length="97" mass="10388">MPVPSEIAWIVPLILPFVIGLIIGLIVKKTINLILLAVVLVAILSTTGYLGLTVNDLYDKSMKYLPKLTGSKSKVADMLPISTPAFLIGLALGLWKG</sequence>
<gene>
    <name evidence="2" type="ORF">AKJ52_00850</name>
</gene>
<keyword evidence="1" id="KW-0812">Transmembrane</keyword>
<dbReference type="EMBL" id="LHYF01000009">
    <property type="protein sequence ID" value="KXB07122.1"/>
    <property type="molecule type" value="Genomic_DNA"/>
</dbReference>
<feature type="transmembrane region" description="Helical" evidence="1">
    <location>
        <begin position="7"/>
        <end position="27"/>
    </location>
</feature>
<comment type="caution">
    <text evidence="2">The sequence shown here is derived from an EMBL/GenBank/DDBJ whole genome shotgun (WGS) entry which is preliminary data.</text>
</comment>
<organism evidence="2 3">
    <name type="scientific">candidate division MSBL1 archaeon SCGC-AAA382C18</name>
    <dbReference type="NCBI Taxonomy" id="1698281"/>
    <lineage>
        <taxon>Archaea</taxon>
        <taxon>Methanobacteriati</taxon>
        <taxon>Methanobacteriota</taxon>
        <taxon>candidate division MSBL1</taxon>
    </lineage>
</organism>
<name>A0A133VKZ9_9EURY</name>